<feature type="transmembrane region" description="Helical" evidence="1">
    <location>
        <begin position="30"/>
        <end position="50"/>
    </location>
</feature>
<dbReference type="Gramene" id="OE9A017273T1">
    <property type="protein sequence ID" value="OE9A017273C1"/>
    <property type="gene ID" value="OE9A017273"/>
</dbReference>
<sequence length="60" mass="6643">MFLGMTFPFFGGLLGFFGGFAFAPTTYYICIILGFLLMILAPIGALRQLALDAKDFDFYS</sequence>
<comment type="caution">
    <text evidence="2">The sequence shown here is derived from an EMBL/GenBank/DDBJ whole genome shotgun (WGS) entry which is preliminary data.</text>
</comment>
<evidence type="ECO:0000256" key="1">
    <source>
        <dbReference type="SAM" id="Phobius"/>
    </source>
</evidence>
<keyword evidence="1" id="KW-0472">Membrane</keyword>
<keyword evidence="1" id="KW-1133">Transmembrane helix</keyword>
<evidence type="ECO:0000313" key="3">
    <source>
        <dbReference type="Proteomes" id="UP000594638"/>
    </source>
</evidence>
<dbReference type="EMBL" id="CACTIH010004291">
    <property type="protein sequence ID" value="CAA2990459.1"/>
    <property type="molecule type" value="Genomic_DNA"/>
</dbReference>
<dbReference type="Proteomes" id="UP000594638">
    <property type="component" value="Unassembled WGS sequence"/>
</dbReference>
<keyword evidence="3" id="KW-1185">Reference proteome</keyword>
<gene>
    <name evidence="2" type="ORF">OLEA9_A017273</name>
</gene>
<proteinExistence type="predicted"/>
<reference evidence="2 3" key="1">
    <citation type="submission" date="2019-12" db="EMBL/GenBank/DDBJ databases">
        <authorList>
            <person name="Alioto T."/>
            <person name="Alioto T."/>
            <person name="Gomez Garrido J."/>
        </authorList>
    </citation>
    <scope>NUCLEOTIDE SEQUENCE [LARGE SCALE GENOMIC DNA]</scope>
</reference>
<evidence type="ECO:0000313" key="2">
    <source>
        <dbReference type="EMBL" id="CAA2990459.1"/>
    </source>
</evidence>
<dbReference type="OrthoDB" id="40134at2759"/>
<feature type="transmembrane region" description="Helical" evidence="1">
    <location>
        <begin position="6"/>
        <end position="23"/>
    </location>
</feature>
<name>A0A8S0SDH2_OLEEU</name>
<protein>
    <submittedName>
        <fullName evidence="2">Lysine histidine transporter 1-like</fullName>
    </submittedName>
</protein>
<dbReference type="AlphaFoldDB" id="A0A8S0SDH2"/>
<accession>A0A8S0SDH2</accession>
<keyword evidence="1" id="KW-0812">Transmembrane</keyword>
<organism evidence="2 3">
    <name type="scientific">Olea europaea subsp. europaea</name>
    <dbReference type="NCBI Taxonomy" id="158383"/>
    <lineage>
        <taxon>Eukaryota</taxon>
        <taxon>Viridiplantae</taxon>
        <taxon>Streptophyta</taxon>
        <taxon>Embryophyta</taxon>
        <taxon>Tracheophyta</taxon>
        <taxon>Spermatophyta</taxon>
        <taxon>Magnoliopsida</taxon>
        <taxon>eudicotyledons</taxon>
        <taxon>Gunneridae</taxon>
        <taxon>Pentapetalae</taxon>
        <taxon>asterids</taxon>
        <taxon>lamiids</taxon>
        <taxon>Lamiales</taxon>
        <taxon>Oleaceae</taxon>
        <taxon>Oleeae</taxon>
        <taxon>Olea</taxon>
    </lineage>
</organism>